<dbReference type="Pfam" id="PF02518">
    <property type="entry name" value="HATPase_c"/>
    <property type="match status" value="1"/>
</dbReference>
<dbReference type="Pfam" id="PF00512">
    <property type="entry name" value="HisKA"/>
    <property type="match status" value="1"/>
</dbReference>
<dbReference type="Gene3D" id="3.30.450.20">
    <property type="entry name" value="PAS domain"/>
    <property type="match status" value="1"/>
</dbReference>
<keyword evidence="8" id="KW-0902">Two-component regulatory system</keyword>
<dbReference type="InterPro" id="IPR003594">
    <property type="entry name" value="HATPase_dom"/>
</dbReference>
<dbReference type="InterPro" id="IPR036097">
    <property type="entry name" value="HisK_dim/P_sf"/>
</dbReference>
<dbReference type="PROSITE" id="PS50113">
    <property type="entry name" value="PAC"/>
    <property type="match status" value="1"/>
</dbReference>
<dbReference type="SUPFAM" id="SSF47384">
    <property type="entry name" value="Homodimeric domain of signal transducing histidine kinase"/>
    <property type="match status" value="1"/>
</dbReference>
<organism evidence="12 13">
    <name type="scientific">Fluviispira multicolorata</name>
    <dbReference type="NCBI Taxonomy" id="2654512"/>
    <lineage>
        <taxon>Bacteria</taxon>
        <taxon>Pseudomonadati</taxon>
        <taxon>Bdellovibrionota</taxon>
        <taxon>Oligoflexia</taxon>
        <taxon>Silvanigrellales</taxon>
        <taxon>Silvanigrellaceae</taxon>
        <taxon>Fluviispira</taxon>
    </lineage>
</organism>
<dbReference type="InterPro" id="IPR001610">
    <property type="entry name" value="PAC"/>
</dbReference>
<evidence type="ECO:0000256" key="1">
    <source>
        <dbReference type="ARBA" id="ARBA00000085"/>
    </source>
</evidence>
<gene>
    <name evidence="12" type="ORF">GCL57_03245</name>
</gene>
<dbReference type="PRINTS" id="PR00344">
    <property type="entry name" value="BCTRLSENSOR"/>
</dbReference>
<name>A0A833JI66_9BACT</name>
<evidence type="ECO:0000259" key="11">
    <source>
        <dbReference type="PROSITE" id="PS50113"/>
    </source>
</evidence>
<evidence type="ECO:0000256" key="2">
    <source>
        <dbReference type="ARBA" id="ARBA00012438"/>
    </source>
</evidence>
<evidence type="ECO:0000256" key="6">
    <source>
        <dbReference type="ARBA" id="ARBA00022777"/>
    </source>
</evidence>
<evidence type="ECO:0000259" key="10">
    <source>
        <dbReference type="PROSITE" id="PS50112"/>
    </source>
</evidence>
<evidence type="ECO:0000256" key="8">
    <source>
        <dbReference type="ARBA" id="ARBA00023012"/>
    </source>
</evidence>
<dbReference type="SMART" id="SM00388">
    <property type="entry name" value="HisKA"/>
    <property type="match status" value="1"/>
</dbReference>
<protein>
    <recommendedName>
        <fullName evidence="2">histidine kinase</fullName>
        <ecNumber evidence="2">2.7.13.3</ecNumber>
    </recommendedName>
</protein>
<feature type="domain" description="Histidine kinase" evidence="9">
    <location>
        <begin position="283"/>
        <end position="495"/>
    </location>
</feature>
<evidence type="ECO:0000256" key="7">
    <source>
        <dbReference type="ARBA" id="ARBA00022840"/>
    </source>
</evidence>
<dbReference type="SMART" id="SM00086">
    <property type="entry name" value="PAC"/>
    <property type="match status" value="1"/>
</dbReference>
<evidence type="ECO:0000256" key="5">
    <source>
        <dbReference type="ARBA" id="ARBA00022741"/>
    </source>
</evidence>
<evidence type="ECO:0000259" key="9">
    <source>
        <dbReference type="PROSITE" id="PS50109"/>
    </source>
</evidence>
<dbReference type="Pfam" id="PF13426">
    <property type="entry name" value="PAS_9"/>
    <property type="match status" value="1"/>
</dbReference>
<dbReference type="PROSITE" id="PS50109">
    <property type="entry name" value="HIS_KIN"/>
    <property type="match status" value="1"/>
</dbReference>
<dbReference type="RefSeq" id="WP_152211823.1">
    <property type="nucleotide sequence ID" value="NZ_WFLN01000004.1"/>
</dbReference>
<dbReference type="InterPro" id="IPR036890">
    <property type="entry name" value="HATPase_C_sf"/>
</dbReference>
<dbReference type="CDD" id="cd00082">
    <property type="entry name" value="HisKA"/>
    <property type="match status" value="1"/>
</dbReference>
<comment type="catalytic activity">
    <reaction evidence="1">
        <text>ATP + protein L-histidine = ADP + protein N-phospho-L-histidine.</text>
        <dbReference type="EC" id="2.7.13.3"/>
    </reaction>
</comment>
<feature type="domain" description="PAS" evidence="10">
    <location>
        <begin position="160"/>
        <end position="191"/>
    </location>
</feature>
<dbReference type="EC" id="2.7.13.3" evidence="2"/>
<dbReference type="SMART" id="SM00387">
    <property type="entry name" value="HATPase_c"/>
    <property type="match status" value="1"/>
</dbReference>
<comment type="caution">
    <text evidence="12">The sequence shown here is derived from an EMBL/GenBank/DDBJ whole genome shotgun (WGS) entry which is preliminary data.</text>
</comment>
<dbReference type="CDD" id="cd00130">
    <property type="entry name" value="PAS"/>
    <property type="match status" value="1"/>
</dbReference>
<dbReference type="GO" id="GO:0005524">
    <property type="term" value="F:ATP binding"/>
    <property type="evidence" value="ECO:0007669"/>
    <property type="project" value="UniProtKB-KW"/>
</dbReference>
<keyword evidence="3" id="KW-0597">Phosphoprotein</keyword>
<dbReference type="InterPro" id="IPR035965">
    <property type="entry name" value="PAS-like_dom_sf"/>
</dbReference>
<keyword evidence="6" id="KW-0418">Kinase</keyword>
<dbReference type="InterPro" id="IPR003661">
    <property type="entry name" value="HisK_dim/P_dom"/>
</dbReference>
<dbReference type="Proteomes" id="UP000442694">
    <property type="component" value="Unassembled WGS sequence"/>
</dbReference>
<evidence type="ECO:0000256" key="4">
    <source>
        <dbReference type="ARBA" id="ARBA00022679"/>
    </source>
</evidence>
<dbReference type="Gene3D" id="3.30.565.10">
    <property type="entry name" value="Histidine kinase-like ATPase, C-terminal domain"/>
    <property type="match status" value="1"/>
</dbReference>
<dbReference type="EMBL" id="WFLN01000004">
    <property type="protein sequence ID" value="KAB8033737.1"/>
    <property type="molecule type" value="Genomic_DNA"/>
</dbReference>
<dbReference type="Gene3D" id="1.10.287.130">
    <property type="match status" value="1"/>
</dbReference>
<accession>A0A833JI66</accession>
<dbReference type="NCBIfam" id="TIGR00229">
    <property type="entry name" value="sensory_box"/>
    <property type="match status" value="1"/>
</dbReference>
<evidence type="ECO:0000313" key="12">
    <source>
        <dbReference type="EMBL" id="KAB8033737.1"/>
    </source>
</evidence>
<dbReference type="InterPro" id="IPR000700">
    <property type="entry name" value="PAS-assoc_C"/>
</dbReference>
<keyword evidence="7" id="KW-0067">ATP-binding</keyword>
<reference evidence="12 13" key="1">
    <citation type="submission" date="2019-10" db="EMBL/GenBank/DDBJ databases">
        <title>New genus of Silvanigrellaceae.</title>
        <authorList>
            <person name="Pitt A."/>
            <person name="Hahn M.W."/>
        </authorList>
    </citation>
    <scope>NUCLEOTIDE SEQUENCE [LARGE SCALE GENOMIC DNA]</scope>
    <source>
        <strain evidence="12 13">33A1-SZDP</strain>
    </source>
</reference>
<dbReference type="PANTHER" id="PTHR43065">
    <property type="entry name" value="SENSOR HISTIDINE KINASE"/>
    <property type="match status" value="1"/>
</dbReference>
<dbReference type="InterPro" id="IPR004358">
    <property type="entry name" value="Sig_transdc_His_kin-like_C"/>
</dbReference>
<dbReference type="GO" id="GO:0000155">
    <property type="term" value="F:phosphorelay sensor kinase activity"/>
    <property type="evidence" value="ECO:0007669"/>
    <property type="project" value="InterPro"/>
</dbReference>
<keyword evidence="4" id="KW-0808">Transferase</keyword>
<keyword evidence="13" id="KW-1185">Reference proteome</keyword>
<dbReference type="SUPFAM" id="SSF55785">
    <property type="entry name" value="PYP-like sensor domain (PAS domain)"/>
    <property type="match status" value="1"/>
</dbReference>
<keyword evidence="5" id="KW-0547">Nucleotide-binding</keyword>
<dbReference type="AlphaFoldDB" id="A0A833JI66"/>
<sequence>MSTPQNEDISTPITLIEQFPLNDIILKTIANAIDEPGMILDFQGNIELLFNINNYYLNENLNRKNIFEINENNEFLKNIKIIYDYLISNQKSMQVEYTSEKNNEYFQICGTLIENELLNKKFIIIKIKDITSIKKYEKQLQSAVHFYEKQSFALNEAASISITDRNGNIIFVNDKFTKLTGYNVIELIGKNHKILNSNTHSKTFFADLWKTLLRGEIWKGEIQNKNKNGNLYWIESTIVPIKNEDNEIIQFVSIRFDITEKKNKESLIIHATNMSYLGEMAGNLAHEINNPLTIISGKIFQLERDLSLNNLIPEKLNEQFNIIDLSLARISKIVNEFLKFSRHSDYEPLQSICVDHLINNALDFCKEKFRTHGIELYLSDFISTQIRCKPTKILQVILNLLNNSFDAILNLPDKWIEISVCENENNFVSIIITDSGLGIAEEIQSKIFMPFFSNKSNTHGLGLCISKNIIDDHKGIIQYDVNSKNTRFIISLNKN</sequence>
<feature type="domain" description="PAC" evidence="11">
    <location>
        <begin position="218"/>
        <end position="270"/>
    </location>
</feature>
<dbReference type="SUPFAM" id="SSF55874">
    <property type="entry name" value="ATPase domain of HSP90 chaperone/DNA topoisomerase II/histidine kinase"/>
    <property type="match status" value="1"/>
</dbReference>
<dbReference type="PROSITE" id="PS50112">
    <property type="entry name" value="PAS"/>
    <property type="match status" value="1"/>
</dbReference>
<evidence type="ECO:0000256" key="3">
    <source>
        <dbReference type="ARBA" id="ARBA00022553"/>
    </source>
</evidence>
<proteinExistence type="predicted"/>
<dbReference type="InterPro" id="IPR000014">
    <property type="entry name" value="PAS"/>
</dbReference>
<dbReference type="InterPro" id="IPR005467">
    <property type="entry name" value="His_kinase_dom"/>
</dbReference>
<evidence type="ECO:0000313" key="13">
    <source>
        <dbReference type="Proteomes" id="UP000442694"/>
    </source>
</evidence>
<dbReference type="PANTHER" id="PTHR43065:SF10">
    <property type="entry name" value="PEROXIDE STRESS-ACTIVATED HISTIDINE KINASE MAK3"/>
    <property type="match status" value="1"/>
</dbReference>